<keyword evidence="5" id="KW-1185">Reference proteome</keyword>
<keyword evidence="1" id="KW-0479">Metal-binding</keyword>
<feature type="region of interest" description="Disordered" evidence="2">
    <location>
        <begin position="87"/>
        <end position="129"/>
    </location>
</feature>
<evidence type="ECO:0000313" key="4">
    <source>
        <dbReference type="EMBL" id="EPS98801.1"/>
    </source>
</evidence>
<protein>
    <recommendedName>
        <fullName evidence="3">B box-type domain-containing protein</fullName>
    </recommendedName>
</protein>
<keyword evidence="1" id="KW-0863">Zinc-finger</keyword>
<evidence type="ECO:0000313" key="5">
    <source>
        <dbReference type="Proteomes" id="UP000015241"/>
    </source>
</evidence>
<dbReference type="SMART" id="SM00336">
    <property type="entry name" value="BBOX"/>
    <property type="match status" value="1"/>
</dbReference>
<feature type="compositionally biased region" description="Basic and acidic residues" evidence="2">
    <location>
        <begin position="97"/>
        <end position="109"/>
    </location>
</feature>
<dbReference type="eggNOG" id="ENOG502QRJJ">
    <property type="taxonomic scope" value="Eukaryota"/>
</dbReference>
<dbReference type="Pfam" id="PF09418">
    <property type="entry name" value="DUF2009"/>
    <property type="match status" value="1"/>
</dbReference>
<dbReference type="Proteomes" id="UP000015241">
    <property type="component" value="Unassembled WGS sequence"/>
</dbReference>
<dbReference type="GO" id="GO:0008270">
    <property type="term" value="F:zinc ion binding"/>
    <property type="evidence" value="ECO:0007669"/>
    <property type="project" value="UniProtKB-KW"/>
</dbReference>
<dbReference type="EMBL" id="KE504162">
    <property type="protein sequence ID" value="EPS98801.1"/>
    <property type="molecule type" value="Genomic_DNA"/>
</dbReference>
<dbReference type="PANTHER" id="PTHR31560:SF0">
    <property type="entry name" value="UPF0652 PROTEIN C22H10.08"/>
    <property type="match status" value="1"/>
</dbReference>
<keyword evidence="1" id="KW-0862">Zinc</keyword>
<dbReference type="HOGENOM" id="CLU_021807_0_0_1"/>
<dbReference type="Pfam" id="PF22586">
    <property type="entry name" value="ANCHR-like_BBOX"/>
    <property type="match status" value="1"/>
</dbReference>
<dbReference type="SUPFAM" id="SSF57845">
    <property type="entry name" value="B-box zinc-binding domain"/>
    <property type="match status" value="1"/>
</dbReference>
<organism evidence="4 5">
    <name type="scientific">Fomitopsis schrenkii</name>
    <name type="common">Brown rot fungus</name>
    <dbReference type="NCBI Taxonomy" id="2126942"/>
    <lineage>
        <taxon>Eukaryota</taxon>
        <taxon>Fungi</taxon>
        <taxon>Dikarya</taxon>
        <taxon>Basidiomycota</taxon>
        <taxon>Agaricomycotina</taxon>
        <taxon>Agaricomycetes</taxon>
        <taxon>Polyporales</taxon>
        <taxon>Fomitopsis</taxon>
    </lineage>
</organism>
<name>S8E0V7_FOMSC</name>
<gene>
    <name evidence="4" type="ORF">FOMPIDRAFT_1164975</name>
</gene>
<reference evidence="4 5" key="1">
    <citation type="journal article" date="2012" name="Science">
        <title>The Paleozoic origin of enzymatic lignin decomposition reconstructed from 31 fungal genomes.</title>
        <authorList>
            <person name="Floudas D."/>
            <person name="Binder M."/>
            <person name="Riley R."/>
            <person name="Barry K."/>
            <person name="Blanchette R.A."/>
            <person name="Henrissat B."/>
            <person name="Martinez A.T."/>
            <person name="Otillar R."/>
            <person name="Spatafora J.W."/>
            <person name="Yadav J.S."/>
            <person name="Aerts A."/>
            <person name="Benoit I."/>
            <person name="Boyd A."/>
            <person name="Carlson A."/>
            <person name="Copeland A."/>
            <person name="Coutinho P.M."/>
            <person name="de Vries R.P."/>
            <person name="Ferreira P."/>
            <person name="Findley K."/>
            <person name="Foster B."/>
            <person name="Gaskell J."/>
            <person name="Glotzer D."/>
            <person name="Gorecki P."/>
            <person name="Heitman J."/>
            <person name="Hesse C."/>
            <person name="Hori C."/>
            <person name="Igarashi K."/>
            <person name="Jurgens J.A."/>
            <person name="Kallen N."/>
            <person name="Kersten P."/>
            <person name="Kohler A."/>
            <person name="Kuees U."/>
            <person name="Kumar T.K.A."/>
            <person name="Kuo A."/>
            <person name="LaButti K."/>
            <person name="Larrondo L.F."/>
            <person name="Lindquist E."/>
            <person name="Ling A."/>
            <person name="Lombard V."/>
            <person name="Lucas S."/>
            <person name="Lundell T."/>
            <person name="Martin R."/>
            <person name="McLaughlin D.J."/>
            <person name="Morgenstern I."/>
            <person name="Morin E."/>
            <person name="Murat C."/>
            <person name="Nagy L.G."/>
            <person name="Nolan M."/>
            <person name="Ohm R.A."/>
            <person name="Patyshakuliyeva A."/>
            <person name="Rokas A."/>
            <person name="Ruiz-Duenas F.J."/>
            <person name="Sabat G."/>
            <person name="Salamov A."/>
            <person name="Samejima M."/>
            <person name="Schmutz J."/>
            <person name="Slot J.C."/>
            <person name="St John F."/>
            <person name="Stenlid J."/>
            <person name="Sun H."/>
            <person name="Sun S."/>
            <person name="Syed K."/>
            <person name="Tsang A."/>
            <person name="Wiebenga A."/>
            <person name="Young D."/>
            <person name="Pisabarro A."/>
            <person name="Eastwood D.C."/>
            <person name="Martin F."/>
            <person name="Cullen D."/>
            <person name="Grigoriev I.V."/>
            <person name="Hibbett D.S."/>
        </authorList>
    </citation>
    <scope>NUCLEOTIDE SEQUENCE</scope>
    <source>
        <strain evidence="5">FP-58527</strain>
    </source>
</reference>
<sequence>MGQDHSHSKANGHGLSLDAILNGDHDSIENTAAHDEALVEEDSAEGVAAKGFCVECEDQPAQLFCETCSDEFCEVCFAAQHRKGTRKRHAMKPLKSARSEKKARVKEDASGESAVPAPDTQASNGDAMHVDDDSDEDLENIVAAAAVEEKAAKDEAKPGEWFVERAKYIPVRLTLGERKYLRLLEAALNVSEYTDKIDTIGFGLSKAKRIVHQIRELCAIMSGLVLSADYKQGQELFQDRDFAANEEFYQEIFELGRRHKIMNPDKMRATYGKLMYLLQDSQTPEVKDLLSFTCVKPIKTVYALLEEHDAIDFLRDDLIATATKEIYSEGRSRREIQKDIKLKERAIETLSAKYVREGLSQEKLRQCLYSIGDNHAFLRVNRDPCEKMIAYLKKYFSPNSTKDSKSSLAIKSGKGGARLTHDHSKQYAYVLQSLTLWREVLHDMFHLWSLAEQDLLSENVSYRLRDTGQGLNRIQAAPKTSRLMHVILNRAQKSIGSWVGSSVIHMGDHNVPNALMFIDKYSQIYRILLPICNTLQHIPKLTENSPALRSYFDDEFGGVDNCCKEILADFFRHGFDGSGAGNYFDAGSCIDGRLTSAWNWCSELEKKRFFPVFLLTGFIGFDGEW</sequence>
<dbReference type="InterPro" id="IPR000315">
    <property type="entry name" value="Znf_B-box"/>
</dbReference>
<dbReference type="OrthoDB" id="406045at2759"/>
<accession>S8E0V7</accession>
<dbReference type="InParanoid" id="S8E0V7"/>
<proteinExistence type="predicted"/>
<dbReference type="InterPro" id="IPR018553">
    <property type="entry name" value="E2_Ub-conjug_enz"/>
</dbReference>
<evidence type="ECO:0000259" key="3">
    <source>
        <dbReference type="PROSITE" id="PS50119"/>
    </source>
</evidence>
<dbReference type="PROSITE" id="PS50119">
    <property type="entry name" value="ZF_BBOX"/>
    <property type="match status" value="1"/>
</dbReference>
<dbReference type="Gene3D" id="4.10.640.40">
    <property type="entry name" value="Cytoplasmic polyadenylation element-binding protein, ZZ domain"/>
    <property type="match status" value="1"/>
</dbReference>
<dbReference type="AlphaFoldDB" id="S8E0V7"/>
<dbReference type="CDD" id="cd20208">
    <property type="entry name" value="Bbox1_DUF2009"/>
    <property type="match status" value="1"/>
</dbReference>
<feature type="domain" description="B box-type" evidence="3">
    <location>
        <begin position="48"/>
        <end position="94"/>
    </location>
</feature>
<dbReference type="PANTHER" id="PTHR31560">
    <property type="entry name" value="UPF0652 PROTEIN C16A11.03C-RELATED"/>
    <property type="match status" value="1"/>
</dbReference>
<evidence type="ECO:0000256" key="2">
    <source>
        <dbReference type="SAM" id="MobiDB-lite"/>
    </source>
</evidence>
<dbReference type="InterPro" id="IPR038446">
    <property type="entry name" value="CEBP_ZZ_sf"/>
</dbReference>
<evidence type="ECO:0000256" key="1">
    <source>
        <dbReference type="PROSITE-ProRule" id="PRU00024"/>
    </source>
</evidence>
<dbReference type="InterPro" id="IPR057668">
    <property type="entry name" value="E2_Ub-conjug_enz_C"/>
</dbReference>